<evidence type="ECO:0000313" key="2">
    <source>
        <dbReference type="EMBL" id="CAK9166811.1"/>
    </source>
</evidence>
<feature type="compositionally biased region" description="Polar residues" evidence="1">
    <location>
        <begin position="1"/>
        <end position="41"/>
    </location>
</feature>
<protein>
    <submittedName>
        <fullName evidence="2">Uncharacterized protein</fullName>
    </submittedName>
</protein>
<organism evidence="2 3">
    <name type="scientific">Ilex paraguariensis</name>
    <name type="common">yerba mate</name>
    <dbReference type="NCBI Taxonomy" id="185542"/>
    <lineage>
        <taxon>Eukaryota</taxon>
        <taxon>Viridiplantae</taxon>
        <taxon>Streptophyta</taxon>
        <taxon>Embryophyta</taxon>
        <taxon>Tracheophyta</taxon>
        <taxon>Spermatophyta</taxon>
        <taxon>Magnoliopsida</taxon>
        <taxon>eudicotyledons</taxon>
        <taxon>Gunneridae</taxon>
        <taxon>Pentapetalae</taxon>
        <taxon>asterids</taxon>
        <taxon>campanulids</taxon>
        <taxon>Aquifoliales</taxon>
        <taxon>Aquifoliaceae</taxon>
        <taxon>Ilex</taxon>
    </lineage>
</organism>
<evidence type="ECO:0000313" key="3">
    <source>
        <dbReference type="Proteomes" id="UP001642360"/>
    </source>
</evidence>
<accession>A0ABC8TCL0</accession>
<name>A0ABC8TCL0_9AQUA</name>
<comment type="caution">
    <text evidence="2">The sequence shown here is derived from an EMBL/GenBank/DDBJ whole genome shotgun (WGS) entry which is preliminary data.</text>
</comment>
<reference evidence="2 3" key="1">
    <citation type="submission" date="2024-02" db="EMBL/GenBank/DDBJ databases">
        <authorList>
            <person name="Vignale AGUSTIN F."/>
            <person name="Sosa J E."/>
            <person name="Modenutti C."/>
        </authorList>
    </citation>
    <scope>NUCLEOTIDE SEQUENCE [LARGE SCALE GENOMIC DNA]</scope>
</reference>
<feature type="compositionally biased region" description="Basic and acidic residues" evidence="1">
    <location>
        <begin position="65"/>
        <end position="78"/>
    </location>
</feature>
<proteinExistence type="predicted"/>
<feature type="region of interest" description="Disordered" evidence="1">
    <location>
        <begin position="1"/>
        <end position="78"/>
    </location>
</feature>
<dbReference type="AlphaFoldDB" id="A0ABC8TCL0"/>
<evidence type="ECO:0000256" key="1">
    <source>
        <dbReference type="SAM" id="MobiDB-lite"/>
    </source>
</evidence>
<sequence length="78" mass="9007">AIVQQQSNRTIQRQKPAQTTITKSSKQSPISSQTEQENETQAIHHRRPQQFNKGTQGKKLLSQSKTHEHIKKRDMPHP</sequence>
<keyword evidence="3" id="KW-1185">Reference proteome</keyword>
<dbReference type="EMBL" id="CAUOFW020004693">
    <property type="protein sequence ID" value="CAK9166811.1"/>
    <property type="molecule type" value="Genomic_DNA"/>
</dbReference>
<dbReference type="Proteomes" id="UP001642360">
    <property type="component" value="Unassembled WGS sequence"/>
</dbReference>
<feature type="non-terminal residue" evidence="2">
    <location>
        <position position="1"/>
    </location>
</feature>
<gene>
    <name evidence="2" type="ORF">ILEXP_LOCUS36051</name>
</gene>